<evidence type="ECO:0000259" key="1">
    <source>
        <dbReference type="Pfam" id="PF22936"/>
    </source>
</evidence>
<protein>
    <recommendedName>
        <fullName evidence="1">Retrovirus-related Pol polyprotein from transposon TNT 1-94-like beta-barrel domain-containing protein</fullName>
    </recommendedName>
</protein>
<reference evidence="2 3" key="1">
    <citation type="journal article" date="2023" name="Elife">
        <title>Identification of key yeast species and microbe-microbe interactions impacting larval growth of Drosophila in the wild.</title>
        <authorList>
            <person name="Mure A."/>
            <person name="Sugiura Y."/>
            <person name="Maeda R."/>
            <person name="Honda K."/>
            <person name="Sakurai N."/>
            <person name="Takahashi Y."/>
            <person name="Watada M."/>
            <person name="Katoh T."/>
            <person name="Gotoh A."/>
            <person name="Gotoh Y."/>
            <person name="Taniguchi I."/>
            <person name="Nakamura K."/>
            <person name="Hayashi T."/>
            <person name="Katayama T."/>
            <person name="Uemura T."/>
            <person name="Hattori Y."/>
        </authorList>
    </citation>
    <scope>NUCLEOTIDE SEQUENCE [LARGE SCALE GENOMIC DNA]</scope>
    <source>
        <strain evidence="2 3">KH-74</strain>
    </source>
</reference>
<accession>A0AAV5RVC7</accession>
<dbReference type="AlphaFoldDB" id="A0AAV5RVC7"/>
<evidence type="ECO:0000313" key="3">
    <source>
        <dbReference type="Proteomes" id="UP001377567"/>
    </source>
</evidence>
<evidence type="ECO:0000313" key="2">
    <source>
        <dbReference type="EMBL" id="GMM55398.1"/>
    </source>
</evidence>
<name>A0AAV5RVC7_MAUHU</name>
<gene>
    <name evidence="2" type="ORF">DAKH74_020140</name>
</gene>
<dbReference type="InterPro" id="IPR054722">
    <property type="entry name" value="PolX-like_BBD"/>
</dbReference>
<dbReference type="EMBL" id="BTGD01000005">
    <property type="protein sequence ID" value="GMM55398.1"/>
    <property type="molecule type" value="Genomic_DNA"/>
</dbReference>
<comment type="caution">
    <text evidence="2">The sequence shown here is derived from an EMBL/GenBank/DDBJ whole genome shotgun (WGS) entry which is preliminary data.</text>
</comment>
<keyword evidence="3" id="KW-1185">Reference proteome</keyword>
<organism evidence="2 3">
    <name type="scientific">Maudiozyma humilis</name>
    <name type="common">Sour dough yeast</name>
    <name type="synonym">Kazachstania humilis</name>
    <dbReference type="NCBI Taxonomy" id="51915"/>
    <lineage>
        <taxon>Eukaryota</taxon>
        <taxon>Fungi</taxon>
        <taxon>Dikarya</taxon>
        <taxon>Ascomycota</taxon>
        <taxon>Saccharomycotina</taxon>
        <taxon>Saccharomycetes</taxon>
        <taxon>Saccharomycetales</taxon>
        <taxon>Saccharomycetaceae</taxon>
        <taxon>Maudiozyma</taxon>
    </lineage>
</organism>
<feature type="domain" description="Retrovirus-related Pol polyprotein from transposon TNT 1-94-like beta-barrel" evidence="1">
    <location>
        <begin position="73"/>
        <end position="152"/>
    </location>
</feature>
<dbReference type="Pfam" id="PF22936">
    <property type="entry name" value="Pol_BBD"/>
    <property type="match status" value="1"/>
</dbReference>
<sequence length="214" mass="23916">MDKNNLADGRSLALFLRSLAVKKTPVDKKLLELLKTLNEDEGQRLITKQIHKFRTIELLLSKSTASDISEYLIIDSGANQIIIGNKDMLINMQPIQLNINGIDGTKTTVGTHIGTVLLKLEDETIIRIDDAIYAPSARGNVLATDVFTRLGYSLMHDADTYSVTHDNITQKIAMRLWNKLYACDLNYFNGQKIISLKTPPLLDMDVLLTESGQI</sequence>
<dbReference type="Proteomes" id="UP001377567">
    <property type="component" value="Unassembled WGS sequence"/>
</dbReference>
<proteinExistence type="predicted"/>